<proteinExistence type="predicted"/>
<comment type="caution">
    <text evidence="2">The sequence shown here is derived from an EMBL/GenBank/DDBJ whole genome shotgun (WGS) entry which is preliminary data.</text>
</comment>
<evidence type="ECO:0000256" key="1">
    <source>
        <dbReference type="SAM" id="Phobius"/>
    </source>
</evidence>
<keyword evidence="1" id="KW-0472">Membrane</keyword>
<dbReference type="InterPro" id="IPR032124">
    <property type="entry name" value="Phage_F116_holin"/>
</dbReference>
<evidence type="ECO:0000313" key="3">
    <source>
        <dbReference type="Proteomes" id="UP000018419"/>
    </source>
</evidence>
<feature type="transmembrane region" description="Helical" evidence="1">
    <location>
        <begin position="36"/>
        <end position="64"/>
    </location>
</feature>
<keyword evidence="1" id="KW-0812">Transmembrane</keyword>
<dbReference type="Proteomes" id="UP000018419">
    <property type="component" value="Unassembled WGS sequence"/>
</dbReference>
<dbReference type="Pfam" id="PF16082">
    <property type="entry name" value="Phage_holin_2_4"/>
    <property type="match status" value="1"/>
</dbReference>
<gene>
    <name evidence="2" type="ORF">ACIRA0001_0076</name>
</gene>
<keyword evidence="1" id="KW-1133">Transmembrane helix</keyword>
<dbReference type="EMBL" id="ACVR01000072">
    <property type="protein sequence ID" value="EET81295.1"/>
    <property type="molecule type" value="Genomic_DNA"/>
</dbReference>
<sequence length="87" mass="9418">MGAGMSESKAAAVMEMAATVSSAATKTTYFGGASSFFAFLISNQVIAVLGVCIALGGFIVNWYYKRLENRRADELHKLQMKKFGNEL</sequence>
<evidence type="ECO:0000313" key="2">
    <source>
        <dbReference type="EMBL" id="EET81295.1"/>
    </source>
</evidence>
<organism evidence="2 3">
    <name type="scientific">Acinetobacter radioresistens SK82</name>
    <dbReference type="NCBI Taxonomy" id="596318"/>
    <lineage>
        <taxon>Bacteria</taxon>
        <taxon>Pseudomonadati</taxon>
        <taxon>Pseudomonadota</taxon>
        <taxon>Gammaproteobacteria</taxon>
        <taxon>Moraxellales</taxon>
        <taxon>Moraxellaceae</taxon>
        <taxon>Acinetobacter</taxon>
    </lineage>
</organism>
<keyword evidence="3" id="KW-1185">Reference proteome</keyword>
<reference evidence="2 3" key="1">
    <citation type="submission" date="2009-07" db="EMBL/GenBank/DDBJ databases">
        <authorList>
            <person name="Madupu R."/>
            <person name="Durkin A.S."/>
            <person name="Torralba M."/>
            <person name="Methe B."/>
            <person name="Sutton G.G."/>
            <person name="Strausberg R.L."/>
            <person name="Nelson K.E."/>
        </authorList>
    </citation>
    <scope>NUCLEOTIDE SEQUENCE [LARGE SCALE GENOMIC DNA]</scope>
    <source>
        <strain evidence="2 3">SK82</strain>
    </source>
</reference>
<evidence type="ECO:0008006" key="4">
    <source>
        <dbReference type="Google" id="ProtNLM"/>
    </source>
</evidence>
<name>A0ABM9YK79_ACIRA</name>
<accession>A0ABM9YK79</accession>
<protein>
    <recommendedName>
        <fullName evidence="4">Holin</fullName>
    </recommendedName>
</protein>